<proteinExistence type="predicted"/>
<dbReference type="InterPro" id="IPR010985">
    <property type="entry name" value="Ribbon_hlx_hlx"/>
</dbReference>
<organism evidence="1 2">
    <name type="scientific">Bradyrhizobium lablabi</name>
    <dbReference type="NCBI Taxonomy" id="722472"/>
    <lineage>
        <taxon>Bacteria</taxon>
        <taxon>Pseudomonadati</taxon>
        <taxon>Pseudomonadota</taxon>
        <taxon>Alphaproteobacteria</taxon>
        <taxon>Hyphomicrobiales</taxon>
        <taxon>Nitrobacteraceae</taxon>
        <taxon>Bradyrhizobium</taxon>
    </lineage>
</organism>
<dbReference type="Proteomes" id="UP000189935">
    <property type="component" value="Chromosome I"/>
</dbReference>
<dbReference type="EMBL" id="LT670844">
    <property type="protein sequence ID" value="SHJ91168.1"/>
    <property type="molecule type" value="Genomic_DNA"/>
</dbReference>
<reference evidence="1 2" key="1">
    <citation type="submission" date="2016-11" db="EMBL/GenBank/DDBJ databases">
        <authorList>
            <person name="Jaros S."/>
            <person name="Januszkiewicz K."/>
            <person name="Wedrychowicz H."/>
        </authorList>
    </citation>
    <scope>NUCLEOTIDE SEQUENCE [LARGE SCALE GENOMIC DNA]</scope>
    <source>
        <strain evidence="1 2">GAS499</strain>
    </source>
</reference>
<dbReference type="GO" id="GO:0006355">
    <property type="term" value="P:regulation of DNA-templated transcription"/>
    <property type="evidence" value="ECO:0007669"/>
    <property type="project" value="InterPro"/>
</dbReference>
<sequence length="72" mass="7951">MSLASHDARLKHAGMTTMTETTVRLRLNQQQLELIDNSIEAGESGSREELIRWALREFAATHLSAAANGKKS</sequence>
<accession>A0A1M6N636</accession>
<name>A0A1M6N636_9BRAD</name>
<dbReference type="SUPFAM" id="SSF47598">
    <property type="entry name" value="Ribbon-helix-helix"/>
    <property type="match status" value="1"/>
</dbReference>
<evidence type="ECO:0000313" key="1">
    <source>
        <dbReference type="EMBL" id="SHJ91168.1"/>
    </source>
</evidence>
<protein>
    <submittedName>
        <fullName evidence="1">Uncharacterized protein</fullName>
    </submittedName>
</protein>
<dbReference type="AlphaFoldDB" id="A0A1M6N636"/>
<gene>
    <name evidence="1" type="ORF">SAMN05444159_1875</name>
</gene>
<evidence type="ECO:0000313" key="2">
    <source>
        <dbReference type="Proteomes" id="UP000189935"/>
    </source>
</evidence>